<feature type="transmembrane region" description="Helical" evidence="2">
    <location>
        <begin position="172"/>
        <end position="189"/>
    </location>
</feature>
<feature type="transmembrane region" description="Helical" evidence="2">
    <location>
        <begin position="318"/>
        <end position="337"/>
    </location>
</feature>
<evidence type="ECO:0000313" key="3">
    <source>
        <dbReference type="EMBL" id="CUA67991.1"/>
    </source>
</evidence>
<feature type="transmembrane region" description="Helical" evidence="2">
    <location>
        <begin position="357"/>
        <end position="373"/>
    </location>
</feature>
<evidence type="ECO:0000313" key="4">
    <source>
        <dbReference type="Proteomes" id="UP000044841"/>
    </source>
</evidence>
<dbReference type="EMBL" id="CYGV01000291">
    <property type="protein sequence ID" value="CUA67991.1"/>
    <property type="molecule type" value="Genomic_DNA"/>
</dbReference>
<dbReference type="Proteomes" id="UP000044841">
    <property type="component" value="Unassembled WGS sequence"/>
</dbReference>
<gene>
    <name evidence="3" type="ORF">RSOLAG22IIIB_07672</name>
</gene>
<keyword evidence="4" id="KW-1185">Reference proteome</keyword>
<keyword evidence="3" id="KW-0645">Protease</keyword>
<reference evidence="3 4" key="1">
    <citation type="submission" date="2015-07" db="EMBL/GenBank/DDBJ databases">
        <authorList>
            <person name="Noorani M."/>
        </authorList>
    </citation>
    <scope>NUCLEOTIDE SEQUENCE [LARGE SCALE GENOMIC DNA]</scope>
    <source>
        <strain evidence="3">BBA 69670</strain>
    </source>
</reference>
<evidence type="ECO:0000256" key="1">
    <source>
        <dbReference type="SAM" id="MobiDB-lite"/>
    </source>
</evidence>
<dbReference type="PANTHER" id="PTHR33927:SF1">
    <property type="entry name" value="TRANSMEMBRANE PROTEIN"/>
    <property type="match status" value="1"/>
</dbReference>
<feature type="transmembrane region" description="Helical" evidence="2">
    <location>
        <begin position="281"/>
        <end position="303"/>
    </location>
</feature>
<sequence>MAYDTNQPSGANAADLERGLQGSSDPLSPTFGGGEFVPTTQIGANAETEGSFDSRSLASQAKISALRLESSTPSLPTSLSSPPAFDSEKPSPSAELPALPYQNTTSSQTTALPSPKVSLAPIEKAPSEKAIQGSVTPAPKPAPAGKGKSKPPKIEASLWIRFNLFFNTYRKFYTFVVTLNAVGLVLAGIGRFEYATNHSGALVLGNLLCAVMMRNELFTRFLYLVATSLFAKWPPLCIRLGITSALQHVGGIHSGCATSGLAWLLYKVIELCRHASVNQKSVIAMGVVTSLAVTISVISAFPWIRNQHHNVFERHHRFIGWLGLLATWIFVILGNGFDPRTGEWTATGYHMISTQEFWFALGMTIFIVLPWTFTRRVPVHVEIPSPKVAVLRFDRGMQQGLLGRISRSSILEYHAFGIISEGTHSPYHYMVCGVQGDFTRGLVEDPPKYLWTRELKFAGVSNTSSLYRRGIRLCTGTGIGAALSTCIQNDQWFLIWIGSDQEKTFGKTISALIEQHIPPERRILWDSKKVGRPNTVKLIEEVYRSFDAEVVFITSNYTGNREMMVGCQKLGIPAFGTLWDF</sequence>
<feature type="transmembrane region" description="Helical" evidence="2">
    <location>
        <begin position="221"/>
        <end position="242"/>
    </location>
</feature>
<feature type="compositionally biased region" description="Polar residues" evidence="1">
    <location>
        <begin position="101"/>
        <end position="112"/>
    </location>
</feature>
<accession>A0A0K6FP36</accession>
<evidence type="ECO:0000256" key="2">
    <source>
        <dbReference type="SAM" id="Phobius"/>
    </source>
</evidence>
<dbReference type="GO" id="GO:0008233">
    <property type="term" value="F:peptidase activity"/>
    <property type="evidence" value="ECO:0007669"/>
    <property type="project" value="UniProtKB-KW"/>
</dbReference>
<keyword evidence="3" id="KW-0378">Hydrolase</keyword>
<organism evidence="3 4">
    <name type="scientific">Rhizoctonia solani</name>
    <dbReference type="NCBI Taxonomy" id="456999"/>
    <lineage>
        <taxon>Eukaryota</taxon>
        <taxon>Fungi</taxon>
        <taxon>Dikarya</taxon>
        <taxon>Basidiomycota</taxon>
        <taxon>Agaricomycotina</taxon>
        <taxon>Agaricomycetes</taxon>
        <taxon>Cantharellales</taxon>
        <taxon>Ceratobasidiaceae</taxon>
        <taxon>Rhizoctonia</taxon>
    </lineage>
</organism>
<dbReference type="GO" id="GO:0006508">
    <property type="term" value="P:proteolysis"/>
    <property type="evidence" value="ECO:0007669"/>
    <property type="project" value="UniProtKB-KW"/>
</dbReference>
<dbReference type="AlphaFoldDB" id="A0A0K6FP36"/>
<feature type="compositionally biased region" description="Polar residues" evidence="1">
    <location>
        <begin position="1"/>
        <end position="10"/>
    </location>
</feature>
<keyword evidence="2" id="KW-0812">Transmembrane</keyword>
<feature type="region of interest" description="Disordered" evidence="1">
    <location>
        <begin position="68"/>
        <end position="115"/>
    </location>
</feature>
<feature type="compositionally biased region" description="Low complexity" evidence="1">
    <location>
        <begin position="70"/>
        <end position="83"/>
    </location>
</feature>
<proteinExistence type="predicted"/>
<keyword evidence="2" id="KW-0472">Membrane</keyword>
<dbReference type="InterPro" id="IPR052979">
    <property type="entry name" value="Adenylate-forming_domain"/>
</dbReference>
<protein>
    <submittedName>
        <fullName evidence="3">Vacuolar membrane protease</fullName>
    </submittedName>
</protein>
<feature type="transmembrane region" description="Helical" evidence="2">
    <location>
        <begin position="248"/>
        <end position="269"/>
    </location>
</feature>
<dbReference type="PANTHER" id="PTHR33927">
    <property type="entry name" value="TRANSMEMBRANE PROTEIN"/>
    <property type="match status" value="1"/>
</dbReference>
<name>A0A0K6FP36_9AGAM</name>
<keyword evidence="2" id="KW-1133">Transmembrane helix</keyword>
<feature type="region of interest" description="Disordered" evidence="1">
    <location>
        <begin position="128"/>
        <end position="150"/>
    </location>
</feature>
<feature type="region of interest" description="Disordered" evidence="1">
    <location>
        <begin position="1"/>
        <end position="39"/>
    </location>
</feature>